<proteinExistence type="predicted"/>
<dbReference type="STRING" id="448386.A0A2V3J2B4"/>
<keyword evidence="3" id="KW-1185">Reference proteome</keyword>
<dbReference type="InterPro" id="IPR015943">
    <property type="entry name" value="WD40/YVTN_repeat-like_dom_sf"/>
</dbReference>
<feature type="compositionally biased region" description="Polar residues" evidence="1">
    <location>
        <begin position="1"/>
        <end position="10"/>
    </location>
</feature>
<feature type="compositionally biased region" description="Basic and acidic residues" evidence="1">
    <location>
        <begin position="733"/>
        <end position="745"/>
    </location>
</feature>
<evidence type="ECO:0000313" key="3">
    <source>
        <dbReference type="Proteomes" id="UP000247409"/>
    </source>
</evidence>
<gene>
    <name evidence="2" type="ORF">BWQ96_01703</name>
</gene>
<dbReference type="GO" id="GO:0003723">
    <property type="term" value="F:RNA binding"/>
    <property type="evidence" value="ECO:0007669"/>
    <property type="project" value="TreeGrafter"/>
</dbReference>
<evidence type="ECO:0000256" key="1">
    <source>
        <dbReference type="SAM" id="MobiDB-lite"/>
    </source>
</evidence>
<dbReference type="AlphaFoldDB" id="A0A2V3J2B4"/>
<comment type="caution">
    <text evidence="2">The sequence shown here is derived from an EMBL/GenBank/DDBJ whole genome shotgun (WGS) entry which is preliminary data.</text>
</comment>
<dbReference type="PANTHER" id="PTHR44163:SF1">
    <property type="entry name" value="U3 SMALL NUCLEOLAR RNA-ASSOCIATED PROTEIN 4 HOMOLOG"/>
    <property type="match status" value="1"/>
</dbReference>
<dbReference type="GO" id="GO:0030686">
    <property type="term" value="C:90S preribosome"/>
    <property type="evidence" value="ECO:0007669"/>
    <property type="project" value="InterPro"/>
</dbReference>
<reference evidence="2 3" key="1">
    <citation type="journal article" date="2018" name="Mol. Biol. Evol.">
        <title>Analysis of the draft genome of the red seaweed Gracilariopsis chorda provides insights into genome size evolution in Rhodophyta.</title>
        <authorList>
            <person name="Lee J."/>
            <person name="Yang E.C."/>
            <person name="Graf L."/>
            <person name="Yang J.H."/>
            <person name="Qiu H."/>
            <person name="Zel Zion U."/>
            <person name="Chan C.X."/>
            <person name="Stephens T.G."/>
            <person name="Weber A.P.M."/>
            <person name="Boo G.H."/>
            <person name="Boo S.M."/>
            <person name="Kim K.M."/>
            <person name="Shin Y."/>
            <person name="Jung M."/>
            <person name="Lee S.J."/>
            <person name="Yim H.S."/>
            <person name="Lee J.H."/>
            <person name="Bhattacharya D."/>
            <person name="Yoon H.S."/>
        </authorList>
    </citation>
    <scope>NUCLEOTIDE SEQUENCE [LARGE SCALE GENOMIC DNA]</scope>
    <source>
        <strain evidence="2 3">SKKU-2015</strain>
        <tissue evidence="2">Whole body</tissue>
    </source>
</reference>
<dbReference type="InterPro" id="IPR001680">
    <property type="entry name" value="WD40_rpt"/>
</dbReference>
<dbReference type="InterPro" id="IPR046351">
    <property type="entry name" value="UTP4"/>
</dbReference>
<organism evidence="2 3">
    <name type="scientific">Gracilariopsis chorda</name>
    <dbReference type="NCBI Taxonomy" id="448386"/>
    <lineage>
        <taxon>Eukaryota</taxon>
        <taxon>Rhodophyta</taxon>
        <taxon>Florideophyceae</taxon>
        <taxon>Rhodymeniophycidae</taxon>
        <taxon>Gracilariales</taxon>
        <taxon>Gracilariaceae</taxon>
        <taxon>Gracilariopsis</taxon>
    </lineage>
</organism>
<feature type="region of interest" description="Disordered" evidence="1">
    <location>
        <begin position="733"/>
        <end position="752"/>
    </location>
</feature>
<dbReference type="SMART" id="SM00320">
    <property type="entry name" value="WD40"/>
    <property type="match status" value="6"/>
</dbReference>
<dbReference type="PANTHER" id="PTHR44163">
    <property type="entry name" value="U3 SMALL NUCLEOLAR RNA-ASSOCIATED PROTEIN 4 HOMOLOG"/>
    <property type="match status" value="1"/>
</dbReference>
<dbReference type="SUPFAM" id="SSF50978">
    <property type="entry name" value="WD40 repeat-like"/>
    <property type="match status" value="2"/>
</dbReference>
<evidence type="ECO:0000313" key="2">
    <source>
        <dbReference type="EMBL" id="PXF48534.1"/>
    </source>
</evidence>
<name>A0A2V3J2B4_9FLOR</name>
<dbReference type="GO" id="GO:0034455">
    <property type="term" value="C:t-UTP complex"/>
    <property type="evidence" value="ECO:0007669"/>
    <property type="project" value="TreeGrafter"/>
</dbReference>
<feature type="region of interest" description="Disordered" evidence="1">
    <location>
        <begin position="1"/>
        <end position="32"/>
    </location>
</feature>
<dbReference type="Proteomes" id="UP000247409">
    <property type="component" value="Unassembled WGS sequence"/>
</dbReference>
<dbReference type="GO" id="GO:0000462">
    <property type="term" value="P:maturation of SSU-rRNA from tricistronic rRNA transcript (SSU-rRNA, 5.8S rRNA, LSU-rRNA)"/>
    <property type="evidence" value="ECO:0007669"/>
    <property type="project" value="InterPro"/>
</dbReference>
<dbReference type="InterPro" id="IPR036322">
    <property type="entry name" value="WD40_repeat_dom_sf"/>
</dbReference>
<dbReference type="GO" id="GO:0032040">
    <property type="term" value="C:small-subunit processome"/>
    <property type="evidence" value="ECO:0007669"/>
    <property type="project" value="TreeGrafter"/>
</dbReference>
<dbReference type="Gene3D" id="2.130.10.10">
    <property type="entry name" value="YVTN repeat-like/Quinoprotein amine dehydrogenase"/>
    <property type="match status" value="3"/>
</dbReference>
<dbReference type="OrthoDB" id="8883818at2759"/>
<evidence type="ECO:0008006" key="4">
    <source>
        <dbReference type="Google" id="ProtNLM"/>
    </source>
</evidence>
<accession>A0A2V3J2B4</accession>
<sequence>MATSTSVQSQAKKRMRSQQDAHTMKRKRARHVESGSVAPIPLKVHECRFFQSGSRGVSSMSVSPSGRFIVIARTDQSIELKDSRAMWTTISIFFPEPTLKQAPITTVEFSTCNSYVFASRANGTIQILKVTDDGLVHQVSLSPGGGRIHDLSVCRDPSIEGFCIAAACQDGRVRIIRPDPSFFALKDDRDLPTNPAFYDTLASEKAMAPVTCLSWAPYSASGTDDCIVAGDADGGVRWMNPTNGSCYGAGKIPSLRGKKVVMKTIQFARGGRQVFCGDSRGFVTIWSSRTNTISDEIHVDGLNGSVLSSTISKLPNTAEGEKLAGSEVIVFGSEGGEIATLRSVPDSEFWSASRVVRVHSDKVQSISSLGKGSIVSSSMDSFLATFNCKALFEQDRIDWMWPHVGCVGQPSVQLLQSSGMVLLKRHHSIEAWSFSRASPSPVLALRMNLHKLSDVRACSYSTKTETFAVATVNSFHLFKVTTQNSDDTGPQSFRDLRELKVPAGVSMRLKGCIDMLFCGEALVCIGRCRKQIFLYHQDEVQDISPSIPEGTRGTYFCKLAGAERNLMVSDSRGNVLVCSVSDQNPRTFSLSDWNLFSSESRKGQRTLVSAMSFSPSGSKIAVAYTDLGLRVFDFSRLKSSEQKCDGSLNSCASINSSLASVTNSISFSRTERSVLVTGSSFSKVISLPKSSDVTYKHLKESEFHLYEHGTTRKESFVASAILGPAEVIMVSDARPKPSRSTERSVLRKKFGT</sequence>
<protein>
    <recommendedName>
        <fullName evidence="4">U3 small nucleolar RNA-associated protein 4</fullName>
    </recommendedName>
</protein>
<dbReference type="EMBL" id="NBIV01000013">
    <property type="protein sequence ID" value="PXF48534.1"/>
    <property type="molecule type" value="Genomic_DNA"/>
</dbReference>